<dbReference type="Proteomes" id="UP000005307">
    <property type="component" value="Chromosome"/>
</dbReference>
<dbReference type="KEGG" id="oat:OAN307_c03260"/>
<dbReference type="AlphaFoldDB" id="M9R8J8"/>
<dbReference type="EMBL" id="CP003740">
    <property type="protein sequence ID" value="AGI66085.1"/>
    <property type="molecule type" value="Genomic_DNA"/>
</dbReference>
<dbReference type="RefSeq" id="WP_015498143.1">
    <property type="nucleotide sequence ID" value="NC_020911.1"/>
</dbReference>
<dbReference type="eggNOG" id="COG3103">
    <property type="taxonomic scope" value="Bacteria"/>
</dbReference>
<proteinExistence type="predicted"/>
<dbReference type="OrthoDB" id="7433551at2"/>
<accession>M9R8J8</accession>
<protein>
    <submittedName>
        <fullName evidence="1">Uncharacterized protein</fullName>
    </submittedName>
</protein>
<name>M9R8J8_9RHOB</name>
<organism evidence="1 2">
    <name type="scientific">Octadecabacter antarcticus 307</name>
    <dbReference type="NCBI Taxonomy" id="391626"/>
    <lineage>
        <taxon>Bacteria</taxon>
        <taxon>Pseudomonadati</taxon>
        <taxon>Pseudomonadota</taxon>
        <taxon>Alphaproteobacteria</taxon>
        <taxon>Rhodobacterales</taxon>
        <taxon>Roseobacteraceae</taxon>
        <taxon>Octadecabacter</taxon>
    </lineage>
</organism>
<evidence type="ECO:0000313" key="2">
    <source>
        <dbReference type="Proteomes" id="UP000005307"/>
    </source>
</evidence>
<reference evidence="1 2" key="1">
    <citation type="journal article" date="2013" name="PLoS ONE">
        <title>Poles Apart: Arctic and Antarctic Octadecabacter strains Share High Genome Plasticity and a New Type of Xanthorhodopsin.</title>
        <authorList>
            <person name="Vollmers J."/>
            <person name="Voget S."/>
            <person name="Dietrich S."/>
            <person name="Gollnow K."/>
            <person name="Smits M."/>
            <person name="Meyer K."/>
            <person name="Brinkhoff T."/>
            <person name="Simon M."/>
            <person name="Daniel R."/>
        </authorList>
    </citation>
    <scope>NUCLEOTIDE SEQUENCE [LARGE SCALE GENOMIC DNA]</scope>
    <source>
        <strain evidence="1 2">307</strain>
    </source>
</reference>
<evidence type="ECO:0000313" key="1">
    <source>
        <dbReference type="EMBL" id="AGI66085.1"/>
    </source>
</evidence>
<dbReference type="STRING" id="391626.OAN307_c03260"/>
<gene>
    <name evidence="1" type="ORF">OAN307_c03260</name>
</gene>
<dbReference type="HOGENOM" id="CLU_1873308_0_0_5"/>
<keyword evidence="2" id="KW-1185">Reference proteome</keyword>
<sequence length="136" mass="14625">MQSCVWLTFNFMGRVYYEMAGGGDFAPVERQAAVVQSQAPEIVARAATTTLLSVPSSNIIVQPEVSNASVSLAVAQLVALDTVEPNVIANIAPVVEAIFEHELDIREIAGSRVNMRMGQVPDLMLLPSWTAAPSLR</sequence>